<dbReference type="GO" id="GO:0008233">
    <property type="term" value="F:peptidase activity"/>
    <property type="evidence" value="ECO:0007669"/>
    <property type="project" value="UniProtKB-KW"/>
</dbReference>
<keyword evidence="6 8" id="KW-1133">Transmembrane helix</keyword>
<gene>
    <name evidence="10" type="ORF">COC42_04070</name>
</gene>
<evidence type="ECO:0000256" key="4">
    <source>
        <dbReference type="ARBA" id="ARBA00022692"/>
    </source>
</evidence>
<feature type="transmembrane region" description="Helical" evidence="8">
    <location>
        <begin position="126"/>
        <end position="144"/>
    </location>
</feature>
<name>A0A2A4B7D7_9SPHN</name>
<dbReference type="InterPro" id="IPR017540">
    <property type="entry name" value="Exosortase-1"/>
</dbReference>
<keyword evidence="4 8" id="KW-0812">Transmembrane</keyword>
<evidence type="ECO:0000256" key="3">
    <source>
        <dbReference type="ARBA" id="ARBA00022670"/>
    </source>
</evidence>
<dbReference type="NCBIfam" id="TIGR04178">
    <property type="entry name" value="exo_archaeo"/>
    <property type="match status" value="1"/>
</dbReference>
<comment type="subcellular location">
    <subcellularLocation>
        <location evidence="1">Cell membrane</location>
        <topology evidence="1">Multi-pass membrane protein</topology>
    </subcellularLocation>
</comment>
<dbReference type="RefSeq" id="WP_096341957.1">
    <property type="nucleotide sequence ID" value="NZ_NWMW01000001.1"/>
</dbReference>
<dbReference type="InterPro" id="IPR014263">
    <property type="entry name" value="Methanolan_biosynth_EpsI"/>
</dbReference>
<feature type="transmembrane region" description="Helical" evidence="8">
    <location>
        <begin position="50"/>
        <end position="67"/>
    </location>
</feature>
<accession>A0A2A4B7D7</accession>
<feature type="transmembrane region" description="Helical" evidence="8">
    <location>
        <begin position="218"/>
        <end position="238"/>
    </location>
</feature>
<evidence type="ECO:0000313" key="11">
    <source>
        <dbReference type="Proteomes" id="UP000218366"/>
    </source>
</evidence>
<comment type="caution">
    <text evidence="10">The sequence shown here is derived from an EMBL/GenBank/DDBJ whole genome shotgun (WGS) entry which is preliminary data.</text>
</comment>
<dbReference type="OrthoDB" id="9797363at2"/>
<evidence type="ECO:0000259" key="9">
    <source>
        <dbReference type="Pfam" id="PF11984"/>
    </source>
</evidence>
<feature type="transmembrane region" description="Helical" evidence="8">
    <location>
        <begin position="79"/>
        <end position="105"/>
    </location>
</feature>
<feature type="domain" description="Methanolan biosynthesis EpsI" evidence="9">
    <location>
        <begin position="310"/>
        <end position="495"/>
    </location>
</feature>
<protein>
    <submittedName>
        <fullName evidence="10">EpsI domain-containing exosortase</fullName>
    </submittedName>
</protein>
<sequence>MSVLAVGRSVPFESVWRRHGGLLGLVVAALALLFHRDVADLAGIYWNSETFGHCLLVLPIFAWLVWQRREGLVQLTPTGWWPGLIVVAGGALAWLIGAAAGVAVLRHLGLIVMMQGSAIATLGPNVARALAFPLGWLFFLVPFGQSIEAPLQDLTVRQVMPLLVLTGVPATYDGVLIVTPDGVFEVAEECSGARFVLAMLAFAVLAANVCFRTWPRRIAFVAFALAMPVLANGLRAWGTIYAAHLTSVEAATGFDHIVYGWVFFGLVMALVIALAWPWFDRDVDTTWFDPATLQRAPRFAAALLPVAGASLGIAVAAAGWAHAIDARAAALPTRIELPQLPGWRRVPIDPLAPWTPSYPGADHFLIGRYADASGATVDLAIAVQASQREGKEIVGFDIGPIVEHGPWLRVADLAPLQGGAAMRIVHAGPVEREVVTWLCIGSILTGDPKRVKLETLRVKMTGGDPAAVAVLVSVEKRGSQDTRATIERFLATLGPVEALADRAAGRR</sequence>
<keyword evidence="2" id="KW-1003">Cell membrane</keyword>
<dbReference type="InterPro" id="IPR026392">
    <property type="entry name" value="Exo/Archaeosortase_dom"/>
</dbReference>
<feature type="transmembrane region" description="Helical" evidence="8">
    <location>
        <begin position="20"/>
        <end position="38"/>
    </location>
</feature>
<dbReference type="InterPro" id="IPR013426">
    <property type="entry name" value="EpsH-like"/>
</dbReference>
<evidence type="ECO:0000256" key="6">
    <source>
        <dbReference type="ARBA" id="ARBA00022989"/>
    </source>
</evidence>
<dbReference type="NCBIfam" id="TIGR03109">
    <property type="entry name" value="exosort_XrtA"/>
    <property type="match status" value="1"/>
</dbReference>
<evidence type="ECO:0000256" key="8">
    <source>
        <dbReference type="SAM" id="Phobius"/>
    </source>
</evidence>
<dbReference type="NCBIfam" id="TIGR02914">
    <property type="entry name" value="EpsI_fam"/>
    <property type="match status" value="1"/>
</dbReference>
<feature type="transmembrane region" description="Helical" evidence="8">
    <location>
        <begin position="192"/>
        <end position="211"/>
    </location>
</feature>
<dbReference type="GO" id="GO:0006508">
    <property type="term" value="P:proteolysis"/>
    <property type="evidence" value="ECO:0007669"/>
    <property type="project" value="UniProtKB-KW"/>
</dbReference>
<dbReference type="Pfam" id="PF11984">
    <property type="entry name" value="DUF3485"/>
    <property type="match status" value="1"/>
</dbReference>
<evidence type="ECO:0000256" key="5">
    <source>
        <dbReference type="ARBA" id="ARBA00022801"/>
    </source>
</evidence>
<evidence type="ECO:0000313" key="10">
    <source>
        <dbReference type="EMBL" id="PCD03554.1"/>
    </source>
</evidence>
<reference evidence="10 11" key="1">
    <citation type="submission" date="2017-09" db="EMBL/GenBank/DDBJ databases">
        <title>Sphingomonas spermidinifaciens 9NM-10, whole genome shotgun sequence.</title>
        <authorList>
            <person name="Feng G."/>
            <person name="Zhu H."/>
        </authorList>
    </citation>
    <scope>NUCLEOTIDE SEQUENCE [LARGE SCALE GENOMIC DNA]</scope>
    <source>
        <strain evidence="10 11">9NM-10</strain>
    </source>
</reference>
<keyword evidence="3" id="KW-0645">Protease</keyword>
<keyword evidence="11" id="KW-1185">Reference proteome</keyword>
<evidence type="ECO:0000256" key="2">
    <source>
        <dbReference type="ARBA" id="ARBA00022475"/>
    </source>
</evidence>
<dbReference type="GO" id="GO:0005886">
    <property type="term" value="C:plasma membrane"/>
    <property type="evidence" value="ECO:0007669"/>
    <property type="project" value="UniProtKB-SubCell"/>
</dbReference>
<feature type="transmembrane region" description="Helical" evidence="8">
    <location>
        <begin position="299"/>
        <end position="321"/>
    </location>
</feature>
<evidence type="ECO:0000256" key="7">
    <source>
        <dbReference type="ARBA" id="ARBA00023136"/>
    </source>
</evidence>
<keyword evidence="7 8" id="KW-0472">Membrane</keyword>
<dbReference type="NCBIfam" id="TIGR02602">
    <property type="entry name" value="8TM_EpsH"/>
    <property type="match status" value="1"/>
</dbReference>
<proteinExistence type="predicted"/>
<feature type="transmembrane region" description="Helical" evidence="8">
    <location>
        <begin position="258"/>
        <end position="279"/>
    </location>
</feature>
<dbReference type="Pfam" id="PF09721">
    <property type="entry name" value="Exosortase_EpsH"/>
    <property type="match status" value="1"/>
</dbReference>
<dbReference type="Proteomes" id="UP000218366">
    <property type="component" value="Unassembled WGS sequence"/>
</dbReference>
<dbReference type="InterPro" id="IPR019127">
    <property type="entry name" value="Exosortase"/>
</dbReference>
<dbReference type="EMBL" id="NWMW01000001">
    <property type="protein sequence ID" value="PCD03554.1"/>
    <property type="molecule type" value="Genomic_DNA"/>
</dbReference>
<dbReference type="AlphaFoldDB" id="A0A2A4B7D7"/>
<keyword evidence="5" id="KW-0378">Hydrolase</keyword>
<organism evidence="10 11">
    <name type="scientific">Sphingomonas spermidinifaciens</name>
    <dbReference type="NCBI Taxonomy" id="1141889"/>
    <lineage>
        <taxon>Bacteria</taxon>
        <taxon>Pseudomonadati</taxon>
        <taxon>Pseudomonadota</taxon>
        <taxon>Alphaproteobacteria</taxon>
        <taxon>Sphingomonadales</taxon>
        <taxon>Sphingomonadaceae</taxon>
        <taxon>Sphingomonas</taxon>
    </lineage>
</organism>
<evidence type="ECO:0000256" key="1">
    <source>
        <dbReference type="ARBA" id="ARBA00004651"/>
    </source>
</evidence>